<dbReference type="InterPro" id="IPR039538">
    <property type="entry name" value="BetI_C"/>
</dbReference>
<dbReference type="Proteomes" id="UP000422989">
    <property type="component" value="Chromosome"/>
</dbReference>
<evidence type="ECO:0000313" key="7">
    <source>
        <dbReference type="EMBL" id="QGU28506.1"/>
    </source>
</evidence>
<keyword evidence="1" id="KW-0678">Repressor</keyword>
<proteinExistence type="predicted"/>
<evidence type="ECO:0000256" key="3">
    <source>
        <dbReference type="ARBA" id="ARBA00023125"/>
    </source>
</evidence>
<dbReference type="InterPro" id="IPR036271">
    <property type="entry name" value="Tet_transcr_reg_TetR-rel_C_sf"/>
</dbReference>
<dbReference type="SUPFAM" id="SSF46689">
    <property type="entry name" value="Homeodomain-like"/>
    <property type="match status" value="1"/>
</dbReference>
<keyword evidence="4" id="KW-0804">Transcription</keyword>
<evidence type="ECO:0000259" key="6">
    <source>
        <dbReference type="PROSITE" id="PS50977"/>
    </source>
</evidence>
<feature type="DNA-binding region" description="H-T-H motif" evidence="5">
    <location>
        <begin position="41"/>
        <end position="60"/>
    </location>
</feature>
<dbReference type="OrthoDB" id="4548508at2"/>
<evidence type="ECO:0000256" key="2">
    <source>
        <dbReference type="ARBA" id="ARBA00023015"/>
    </source>
</evidence>
<reference evidence="7 8" key="1">
    <citation type="submission" date="2018-09" db="EMBL/GenBank/DDBJ databases">
        <title>Whole genome sequencing of Microbacterium oryzae strain MB-10T.</title>
        <authorList>
            <person name="Das S.K."/>
        </authorList>
    </citation>
    <scope>NUCLEOTIDE SEQUENCE [LARGE SCALE GENOMIC DNA]</scope>
    <source>
        <strain evidence="7 8">MB-10</strain>
    </source>
</reference>
<dbReference type="EMBL" id="CP032550">
    <property type="protein sequence ID" value="QGU28506.1"/>
    <property type="molecule type" value="Genomic_DNA"/>
</dbReference>
<dbReference type="Pfam" id="PF00440">
    <property type="entry name" value="TetR_N"/>
    <property type="match status" value="1"/>
</dbReference>
<dbReference type="PROSITE" id="PS50977">
    <property type="entry name" value="HTH_TETR_2"/>
    <property type="match status" value="1"/>
</dbReference>
<sequence>MSSEAAVPRRRAARLAPAERRAAIRRAARAAALADGLGAVTLRAVAAKAGVAPALVAHYAPSMEELVAETFAAIVREELDEVTALVADREPRAALTGLIQTLLAGTRDDVTAVWVEAWALGRRNESLAAAVRDEMDAWAGLLAAIIEAGVRTGAFRVDDPAAAAWQLLGMIDGLNAQALVRWGEASERSALMLRAAEGMLGGAR</sequence>
<evidence type="ECO:0000256" key="5">
    <source>
        <dbReference type="PROSITE-ProRule" id="PRU00335"/>
    </source>
</evidence>
<dbReference type="KEGG" id="moj:D7D94_13130"/>
<accession>A0A6I6DWG6</accession>
<dbReference type="InterPro" id="IPR009057">
    <property type="entry name" value="Homeodomain-like_sf"/>
</dbReference>
<dbReference type="GO" id="GO:0003700">
    <property type="term" value="F:DNA-binding transcription factor activity"/>
    <property type="evidence" value="ECO:0007669"/>
    <property type="project" value="TreeGrafter"/>
</dbReference>
<name>A0A6I6DWG6_9MICO</name>
<evidence type="ECO:0000256" key="1">
    <source>
        <dbReference type="ARBA" id="ARBA00022491"/>
    </source>
</evidence>
<evidence type="ECO:0000313" key="8">
    <source>
        <dbReference type="Proteomes" id="UP000422989"/>
    </source>
</evidence>
<dbReference type="SUPFAM" id="SSF48498">
    <property type="entry name" value="Tetracyclin repressor-like, C-terminal domain"/>
    <property type="match status" value="1"/>
</dbReference>
<dbReference type="Gene3D" id="1.10.357.10">
    <property type="entry name" value="Tetracycline Repressor, domain 2"/>
    <property type="match status" value="1"/>
</dbReference>
<keyword evidence="3 5" id="KW-0238">DNA-binding</keyword>
<dbReference type="GO" id="GO:0000976">
    <property type="term" value="F:transcription cis-regulatory region binding"/>
    <property type="evidence" value="ECO:0007669"/>
    <property type="project" value="TreeGrafter"/>
</dbReference>
<feature type="domain" description="HTH tetR-type" evidence="6">
    <location>
        <begin position="18"/>
        <end position="78"/>
    </location>
</feature>
<dbReference type="PANTHER" id="PTHR30055">
    <property type="entry name" value="HTH-TYPE TRANSCRIPTIONAL REGULATOR RUTR"/>
    <property type="match status" value="1"/>
</dbReference>
<evidence type="ECO:0000256" key="4">
    <source>
        <dbReference type="ARBA" id="ARBA00023163"/>
    </source>
</evidence>
<dbReference type="InterPro" id="IPR001647">
    <property type="entry name" value="HTH_TetR"/>
</dbReference>
<protein>
    <submittedName>
        <fullName evidence="7">TetR family transcriptional regulator</fullName>
    </submittedName>
</protein>
<organism evidence="7 8">
    <name type="scientific">Microbacterium oryzae</name>
    <dbReference type="NCBI Taxonomy" id="743009"/>
    <lineage>
        <taxon>Bacteria</taxon>
        <taxon>Bacillati</taxon>
        <taxon>Actinomycetota</taxon>
        <taxon>Actinomycetes</taxon>
        <taxon>Micrococcales</taxon>
        <taxon>Microbacteriaceae</taxon>
        <taxon>Microbacterium</taxon>
    </lineage>
</organism>
<gene>
    <name evidence="7" type="ORF">D7D94_13130</name>
</gene>
<dbReference type="PANTHER" id="PTHR30055:SF234">
    <property type="entry name" value="HTH-TYPE TRANSCRIPTIONAL REGULATOR BETI"/>
    <property type="match status" value="1"/>
</dbReference>
<dbReference type="RefSeq" id="WP_156243051.1">
    <property type="nucleotide sequence ID" value="NZ_BAAAZL010000003.1"/>
</dbReference>
<dbReference type="Pfam" id="PF13977">
    <property type="entry name" value="TetR_C_6"/>
    <property type="match status" value="1"/>
</dbReference>
<dbReference type="InterPro" id="IPR050109">
    <property type="entry name" value="HTH-type_TetR-like_transc_reg"/>
</dbReference>
<keyword evidence="8" id="KW-1185">Reference proteome</keyword>
<keyword evidence="2" id="KW-0805">Transcription regulation</keyword>
<dbReference type="AlphaFoldDB" id="A0A6I6DWG6"/>